<dbReference type="InterPro" id="IPR043129">
    <property type="entry name" value="ATPase_NBD"/>
</dbReference>
<dbReference type="Proteomes" id="UP001595710">
    <property type="component" value="Unassembled WGS sequence"/>
</dbReference>
<evidence type="ECO:0000256" key="10">
    <source>
        <dbReference type="RuleBase" id="RU003835"/>
    </source>
</evidence>
<keyword evidence="8 9" id="KW-0460">Magnesium</keyword>
<dbReference type="PROSITE" id="PS01075">
    <property type="entry name" value="ACETATE_KINASE_1"/>
    <property type="match status" value="1"/>
</dbReference>
<dbReference type="PANTHER" id="PTHR21060">
    <property type="entry name" value="ACETATE KINASE"/>
    <property type="match status" value="1"/>
</dbReference>
<comment type="subunit">
    <text evidence="9">Homodimer.</text>
</comment>
<keyword evidence="7 9" id="KW-0067">ATP-binding</keyword>
<feature type="binding site" evidence="9">
    <location>
        <begin position="204"/>
        <end position="208"/>
    </location>
    <ligand>
        <name>ATP</name>
        <dbReference type="ChEBI" id="CHEBI:30616"/>
    </ligand>
</feature>
<comment type="catalytic activity">
    <reaction evidence="9">
        <text>acetate + ATP = acetyl phosphate + ADP</text>
        <dbReference type="Rhea" id="RHEA:11352"/>
        <dbReference type="ChEBI" id="CHEBI:22191"/>
        <dbReference type="ChEBI" id="CHEBI:30089"/>
        <dbReference type="ChEBI" id="CHEBI:30616"/>
        <dbReference type="ChEBI" id="CHEBI:456216"/>
        <dbReference type="EC" id="2.7.2.1"/>
    </reaction>
</comment>
<dbReference type="PIRSF" id="PIRSF000722">
    <property type="entry name" value="Acetate_prop_kin"/>
    <property type="match status" value="1"/>
</dbReference>
<evidence type="ECO:0000313" key="12">
    <source>
        <dbReference type="Proteomes" id="UP001595710"/>
    </source>
</evidence>
<evidence type="ECO:0000313" key="11">
    <source>
        <dbReference type="EMBL" id="MFC3702354.1"/>
    </source>
</evidence>
<evidence type="ECO:0000256" key="9">
    <source>
        <dbReference type="HAMAP-Rule" id="MF_00020"/>
    </source>
</evidence>
<keyword evidence="12" id="KW-1185">Reference proteome</keyword>
<dbReference type="HAMAP" id="MF_00020">
    <property type="entry name" value="Acetate_kinase"/>
    <property type="match status" value="1"/>
</dbReference>
<evidence type="ECO:0000256" key="5">
    <source>
        <dbReference type="ARBA" id="ARBA00022741"/>
    </source>
</evidence>
<accession>A0ABV7WVK3</accession>
<protein>
    <recommendedName>
        <fullName evidence="9">Acetate kinase</fullName>
        <ecNumber evidence="9">2.7.2.1</ecNumber>
    </recommendedName>
    <alternativeName>
        <fullName evidence="9">Acetokinase</fullName>
    </alternativeName>
</protein>
<feature type="binding site" evidence="9">
    <location>
        <begin position="279"/>
        <end position="281"/>
    </location>
    <ligand>
        <name>ATP</name>
        <dbReference type="ChEBI" id="CHEBI:30616"/>
    </ligand>
</feature>
<proteinExistence type="inferred from homology"/>
<feature type="binding site" evidence="9">
    <location>
        <position position="16"/>
    </location>
    <ligand>
        <name>ATP</name>
        <dbReference type="ChEBI" id="CHEBI:30616"/>
    </ligand>
</feature>
<gene>
    <name evidence="9" type="primary">ackA</name>
    <name evidence="11" type="ORF">ACFOND_11945</name>
</gene>
<dbReference type="SUPFAM" id="SSF53067">
    <property type="entry name" value="Actin-like ATPase domain"/>
    <property type="match status" value="2"/>
</dbReference>
<dbReference type="PRINTS" id="PR00471">
    <property type="entry name" value="ACETATEKNASE"/>
</dbReference>
<feature type="binding site" evidence="9">
    <location>
        <begin position="327"/>
        <end position="331"/>
    </location>
    <ligand>
        <name>ATP</name>
        <dbReference type="ChEBI" id="CHEBI:30616"/>
    </ligand>
</feature>
<dbReference type="RefSeq" id="WP_290281336.1">
    <property type="nucleotide sequence ID" value="NZ_JAUFQI010000001.1"/>
</dbReference>
<evidence type="ECO:0000256" key="8">
    <source>
        <dbReference type="ARBA" id="ARBA00022842"/>
    </source>
</evidence>
<feature type="active site" description="Proton donor/acceptor" evidence="9">
    <location>
        <position position="145"/>
    </location>
</feature>
<dbReference type="Gene3D" id="3.30.420.40">
    <property type="match status" value="2"/>
</dbReference>
<evidence type="ECO:0000256" key="3">
    <source>
        <dbReference type="ARBA" id="ARBA00022679"/>
    </source>
</evidence>
<comment type="subcellular location">
    <subcellularLocation>
        <location evidence="9">Cytoplasm</location>
    </subcellularLocation>
</comment>
<keyword evidence="2 9" id="KW-0963">Cytoplasm</keyword>
<dbReference type="InterPro" id="IPR000890">
    <property type="entry name" value="Aliphatic_acid_kin_short-chain"/>
</dbReference>
<evidence type="ECO:0000256" key="2">
    <source>
        <dbReference type="ARBA" id="ARBA00022490"/>
    </source>
</evidence>
<keyword evidence="6 9" id="KW-0418">Kinase</keyword>
<dbReference type="EMBL" id="JBHRYN010000012">
    <property type="protein sequence ID" value="MFC3702354.1"/>
    <property type="molecule type" value="Genomic_DNA"/>
</dbReference>
<feature type="binding site" evidence="9">
    <location>
        <position position="9"/>
    </location>
    <ligand>
        <name>Mg(2+)</name>
        <dbReference type="ChEBI" id="CHEBI:18420"/>
    </ligand>
</feature>
<evidence type="ECO:0000256" key="6">
    <source>
        <dbReference type="ARBA" id="ARBA00022777"/>
    </source>
</evidence>
<keyword evidence="5 9" id="KW-0547">Nucleotide-binding</keyword>
<organism evidence="11 12">
    <name type="scientific">Reinekea marina</name>
    <dbReference type="NCBI Taxonomy" id="1310421"/>
    <lineage>
        <taxon>Bacteria</taxon>
        <taxon>Pseudomonadati</taxon>
        <taxon>Pseudomonadota</taxon>
        <taxon>Gammaproteobacteria</taxon>
        <taxon>Oceanospirillales</taxon>
        <taxon>Saccharospirillaceae</taxon>
        <taxon>Reinekea</taxon>
    </lineage>
</organism>
<reference evidence="12" key="1">
    <citation type="journal article" date="2019" name="Int. J. Syst. Evol. Microbiol.">
        <title>The Global Catalogue of Microorganisms (GCM) 10K type strain sequencing project: providing services to taxonomists for standard genome sequencing and annotation.</title>
        <authorList>
            <consortium name="The Broad Institute Genomics Platform"/>
            <consortium name="The Broad Institute Genome Sequencing Center for Infectious Disease"/>
            <person name="Wu L."/>
            <person name="Ma J."/>
        </authorList>
    </citation>
    <scope>NUCLEOTIDE SEQUENCE [LARGE SCALE GENOMIC DNA]</scope>
    <source>
        <strain evidence="12">CECT 8288</strain>
    </source>
</reference>
<dbReference type="CDD" id="cd24010">
    <property type="entry name" value="ASKHA_NBD_AcK_PK"/>
    <property type="match status" value="1"/>
</dbReference>
<comment type="caution">
    <text evidence="11">The sequence shown here is derived from an EMBL/GenBank/DDBJ whole genome shotgun (WGS) entry which is preliminary data.</text>
</comment>
<dbReference type="InterPro" id="IPR004372">
    <property type="entry name" value="Ac/propionate_kinase"/>
</dbReference>
<feature type="site" description="Transition state stabilizer" evidence="9">
    <location>
        <position position="237"/>
    </location>
</feature>
<feature type="binding site" evidence="9">
    <location>
        <position position="380"/>
    </location>
    <ligand>
        <name>Mg(2+)</name>
        <dbReference type="ChEBI" id="CHEBI:18420"/>
    </ligand>
</feature>
<dbReference type="PANTHER" id="PTHR21060:SF21">
    <property type="entry name" value="ACETATE KINASE"/>
    <property type="match status" value="1"/>
</dbReference>
<dbReference type="InterPro" id="IPR023865">
    <property type="entry name" value="Aliphatic_acid_kinase_CS"/>
</dbReference>
<feature type="site" description="Transition state stabilizer" evidence="9">
    <location>
        <position position="177"/>
    </location>
</feature>
<keyword evidence="3 9" id="KW-0808">Transferase</keyword>
<comment type="pathway">
    <text evidence="9">Metabolic intermediate biosynthesis; acetyl-CoA biosynthesis; acetyl-CoA from acetate: step 1/2.</text>
</comment>
<name>A0ABV7WVK3_9GAMM</name>
<dbReference type="NCBIfam" id="TIGR00016">
    <property type="entry name" value="ackA"/>
    <property type="match status" value="1"/>
</dbReference>
<dbReference type="PROSITE" id="PS01076">
    <property type="entry name" value="ACETATE_KINASE_2"/>
    <property type="match status" value="1"/>
</dbReference>
<dbReference type="Pfam" id="PF00871">
    <property type="entry name" value="Acetate_kinase"/>
    <property type="match status" value="1"/>
</dbReference>
<comment type="similarity">
    <text evidence="1 9 10">Belongs to the acetokinase family.</text>
</comment>
<keyword evidence="4 9" id="KW-0479">Metal-binding</keyword>
<sequence length="395" mass="42790">MSNTILVINAGSSSIKFSLFNMDDGQELAKGLAQKLGNPDAQLSISTLSSTSHHALVSSDYQSTLVYIIEQLKQANLLDNLPMAVGHRVVHGGESFSECVKISQHVLTEIKSCSSLAPLHNPANIAGIESIAELYPDLPQVAVFDTAFHQTMAPYAYLYAIPYELYEQHSVRRYGFHGTSHQFVAEQARQRLSLDNDYGLITVHLGNGCSACAVKNGLSVDTTMGMTPLEGLVMGTRSGDVDPGLHEFLAHAKGWSIEEITAMFNKDSGLQGLSGLSNDMRTLIEAAETGHQRARLAIDVFCFRLARQIGALAMSLNRLDGIIFTGGIGENSALIRSQVASHLGILGCKIDNALNESMADSMGRISDTNSAPMLVIRTQEEWMIAQQTFTLISDN</sequence>
<evidence type="ECO:0000256" key="4">
    <source>
        <dbReference type="ARBA" id="ARBA00022723"/>
    </source>
</evidence>
<comment type="function">
    <text evidence="9">Catalyzes the formation of acetyl phosphate from acetate and ATP. Can also catalyze the reverse reaction.</text>
</comment>
<dbReference type="EC" id="2.7.2.1" evidence="9"/>
<dbReference type="GO" id="GO:0016301">
    <property type="term" value="F:kinase activity"/>
    <property type="evidence" value="ECO:0007669"/>
    <property type="project" value="UniProtKB-KW"/>
</dbReference>
<comment type="cofactor">
    <cofactor evidence="9">
        <name>Mg(2+)</name>
        <dbReference type="ChEBI" id="CHEBI:18420"/>
    </cofactor>
    <cofactor evidence="9">
        <name>Mn(2+)</name>
        <dbReference type="ChEBI" id="CHEBI:29035"/>
    </cofactor>
    <text evidence="9">Mg(2+). Can also accept Mn(2+).</text>
</comment>
<feature type="binding site" evidence="9">
    <location>
        <position position="88"/>
    </location>
    <ligand>
        <name>substrate</name>
    </ligand>
</feature>
<evidence type="ECO:0000256" key="1">
    <source>
        <dbReference type="ARBA" id="ARBA00008748"/>
    </source>
</evidence>
<evidence type="ECO:0000256" key="7">
    <source>
        <dbReference type="ARBA" id="ARBA00022840"/>
    </source>
</evidence>